<accession>A0AAF3F606</accession>
<evidence type="ECO:0000313" key="1">
    <source>
        <dbReference type="Proteomes" id="UP000887575"/>
    </source>
</evidence>
<protein>
    <submittedName>
        <fullName evidence="2">Uncharacterized protein</fullName>
    </submittedName>
</protein>
<name>A0AAF3F606_9BILA</name>
<dbReference type="WBParaSite" id="MBELARI_LOCUS2337">
    <property type="protein sequence ID" value="MBELARI_LOCUS2337"/>
    <property type="gene ID" value="MBELARI_LOCUS2337"/>
</dbReference>
<proteinExistence type="predicted"/>
<reference evidence="2" key="1">
    <citation type="submission" date="2024-02" db="UniProtKB">
        <authorList>
            <consortium name="WormBaseParasite"/>
        </authorList>
    </citation>
    <scope>IDENTIFICATION</scope>
</reference>
<dbReference type="Proteomes" id="UP000887575">
    <property type="component" value="Unassembled WGS sequence"/>
</dbReference>
<evidence type="ECO:0000313" key="2">
    <source>
        <dbReference type="WBParaSite" id="MBELARI_LOCUS2337"/>
    </source>
</evidence>
<dbReference type="AlphaFoldDB" id="A0AAF3F606"/>
<organism evidence="1 2">
    <name type="scientific">Mesorhabditis belari</name>
    <dbReference type="NCBI Taxonomy" id="2138241"/>
    <lineage>
        <taxon>Eukaryota</taxon>
        <taxon>Metazoa</taxon>
        <taxon>Ecdysozoa</taxon>
        <taxon>Nematoda</taxon>
        <taxon>Chromadorea</taxon>
        <taxon>Rhabditida</taxon>
        <taxon>Rhabditina</taxon>
        <taxon>Rhabditomorpha</taxon>
        <taxon>Rhabditoidea</taxon>
        <taxon>Rhabditidae</taxon>
        <taxon>Mesorhabditinae</taxon>
        <taxon>Mesorhabditis</taxon>
    </lineage>
</organism>
<sequence length="85" mass="10078">MYAQDAARKVYNHLKSVHSAEFFSGEPPMILAVSKWKNLRWDGDSCAYDHYKLKAGGEYVWQKDGRALTIEWYKTFEYEYLFGRD</sequence>
<keyword evidence="1" id="KW-1185">Reference proteome</keyword>